<evidence type="ECO:0000256" key="7">
    <source>
        <dbReference type="SAM" id="Phobius"/>
    </source>
</evidence>
<feature type="transmembrane region" description="Helical" evidence="7">
    <location>
        <begin position="198"/>
        <end position="217"/>
    </location>
</feature>
<evidence type="ECO:0000313" key="8">
    <source>
        <dbReference type="EMBL" id="BAM79250.1"/>
    </source>
</evidence>
<organism evidence="8 9">
    <name type="scientific">Cyanidioschyzon merolae (strain NIES-3377 / 10D)</name>
    <name type="common">Unicellular red alga</name>
    <dbReference type="NCBI Taxonomy" id="280699"/>
    <lineage>
        <taxon>Eukaryota</taxon>
        <taxon>Rhodophyta</taxon>
        <taxon>Bangiophyceae</taxon>
        <taxon>Cyanidiales</taxon>
        <taxon>Cyanidiaceae</taxon>
        <taxon>Cyanidioschyzon</taxon>
    </lineage>
</organism>
<feature type="transmembrane region" description="Helical" evidence="7">
    <location>
        <begin position="391"/>
        <end position="410"/>
    </location>
</feature>
<dbReference type="PANTHER" id="PTHR11819">
    <property type="entry name" value="SOLUTE CARRIER FAMILY 5"/>
    <property type="match status" value="1"/>
</dbReference>
<dbReference type="PROSITE" id="PS50283">
    <property type="entry name" value="NA_SOLUT_SYMP_3"/>
    <property type="match status" value="1"/>
</dbReference>
<dbReference type="GeneID" id="16992808"/>
<feature type="transmembrane region" description="Helical" evidence="7">
    <location>
        <begin position="341"/>
        <end position="362"/>
    </location>
</feature>
<feature type="transmembrane region" description="Helical" evidence="7">
    <location>
        <begin position="55"/>
        <end position="73"/>
    </location>
</feature>
<reference evidence="8 9" key="2">
    <citation type="journal article" date="2007" name="BMC Biol.">
        <title>A 100%-complete sequence reveals unusually simple genomic features in the hot-spring red alga Cyanidioschyzon merolae.</title>
        <authorList>
            <person name="Nozaki H."/>
            <person name="Takano H."/>
            <person name="Misumi O."/>
            <person name="Terasawa K."/>
            <person name="Matsuzaki M."/>
            <person name="Maruyama S."/>
            <person name="Nishida K."/>
            <person name="Yagisawa F."/>
            <person name="Yoshida Y."/>
            <person name="Fujiwara T."/>
            <person name="Takio S."/>
            <person name="Tamura K."/>
            <person name="Chung S.J."/>
            <person name="Nakamura S."/>
            <person name="Kuroiwa H."/>
            <person name="Tanaka K."/>
            <person name="Sato N."/>
            <person name="Kuroiwa T."/>
        </authorList>
    </citation>
    <scope>NUCLEOTIDE SEQUENCE [LARGE SCALE GENOMIC DNA]</scope>
    <source>
        <strain evidence="8 9">10D</strain>
    </source>
</reference>
<evidence type="ECO:0000256" key="5">
    <source>
        <dbReference type="ARBA" id="ARBA00023136"/>
    </source>
</evidence>
<dbReference type="OMA" id="NWVFVAK"/>
<evidence type="ECO:0000256" key="6">
    <source>
        <dbReference type="RuleBase" id="RU362091"/>
    </source>
</evidence>
<dbReference type="EMBL" id="AP006487">
    <property type="protein sequence ID" value="BAM79250.1"/>
    <property type="molecule type" value="Genomic_DNA"/>
</dbReference>
<proteinExistence type="inferred from homology"/>
<dbReference type="Pfam" id="PF00474">
    <property type="entry name" value="SSF"/>
    <property type="match status" value="1"/>
</dbReference>
<keyword evidence="5 7" id="KW-0472">Membrane</keyword>
<feature type="transmembrane region" description="Helical" evidence="7">
    <location>
        <begin position="296"/>
        <end position="321"/>
    </location>
</feature>
<feature type="transmembrane region" description="Helical" evidence="7">
    <location>
        <begin position="422"/>
        <end position="445"/>
    </location>
</feature>
<dbReference type="PANTHER" id="PTHR11819:SF195">
    <property type="entry name" value="SODIUM_GLUCOSE COTRANSPORTER 4"/>
    <property type="match status" value="1"/>
</dbReference>
<evidence type="ECO:0000256" key="3">
    <source>
        <dbReference type="ARBA" id="ARBA00022692"/>
    </source>
</evidence>
<feature type="transmembrane region" description="Helical" evidence="7">
    <location>
        <begin position="172"/>
        <end position="191"/>
    </location>
</feature>
<feature type="transmembrane region" description="Helical" evidence="7">
    <location>
        <begin position="452"/>
        <end position="474"/>
    </location>
</feature>
<keyword evidence="4 7" id="KW-1133">Transmembrane helix</keyword>
<feature type="transmembrane region" description="Helical" evidence="7">
    <location>
        <begin position="15"/>
        <end position="34"/>
    </location>
</feature>
<dbReference type="eggNOG" id="KOG2349">
    <property type="taxonomic scope" value="Eukaryota"/>
</dbReference>
<accession>M1V4C4</accession>
<evidence type="ECO:0000313" key="9">
    <source>
        <dbReference type="Proteomes" id="UP000007014"/>
    </source>
</evidence>
<comment type="subcellular location">
    <subcellularLocation>
        <location evidence="1">Membrane</location>
        <topology evidence="1">Multi-pass membrane protein</topology>
    </subcellularLocation>
</comment>
<sequence>MASTAPANTAVALNTLDWVLVIVYFSALVLAIWLSTRKSSRAGSGTQSKPASEMFFLAGRSTTFFAVGASLFMSNIGSEHFIALAAAGATSGLAVASFEWMASIFVGVVLGRVFAPFYLRNSLHTVPKFLELRYAAGARRYHALATIMMAILTKVSATLYSGAIILRVLLGWPVWFSLIMILVLTTLYTSLGGLRAVIWTEVLQAFVLLAGGLALAVRSLQAVGSLAGLSELLAAQNRRQMLDLLQWPSSTTPWVEYPWPGIIFGLPALEVFYWCTDQVVVQRVLSAKSEAHARGGSLLCGFLKTLVPFMMVIPGLCAFLLFPEVAANPNQAYPTAVARLLPHGLLGLMVSAMLAALMSSLASTFNSTSTVVVYDFVIECCGLSRLSDKTLVLLGRIANIVLCAFSLAWIPIVEGMGEELYFYIQSVISYIAPPIAVVFVAGIAWRRATATGALCTLLVGGALGLVRFVVEVALRLAHREAPLGALGKIFFQSNFLYFAIFSWVFSSLLLVTVSLFTEPPSEQQLGLLFQEAGASGSHVRTTAGNQIGEASSKQVVGASRYVADEPSSSDPAARQQTVELEIESFSGTENSDEAFSVDPEHTAPSMKRVASRDTLLAGEAASQEPLFSPQGEFSAAQETFSSAAPSRLTSAALDVLSVVLVAEILAFYIQFR</sequence>
<dbReference type="Gramene" id="CME012CT">
    <property type="protein sequence ID" value="CME012CT"/>
    <property type="gene ID" value="CME012C"/>
</dbReference>
<dbReference type="STRING" id="280699.M1V4C4"/>
<protein>
    <submittedName>
        <fullName evidence="8">Na+/glucose co-transporter</fullName>
    </submittedName>
</protein>
<dbReference type="OrthoDB" id="6132759at2759"/>
<dbReference type="GO" id="GO:0005412">
    <property type="term" value="F:D-glucose:sodium symporter activity"/>
    <property type="evidence" value="ECO:0007669"/>
    <property type="project" value="TreeGrafter"/>
</dbReference>
<evidence type="ECO:0000256" key="2">
    <source>
        <dbReference type="ARBA" id="ARBA00006434"/>
    </source>
</evidence>
<dbReference type="AlphaFoldDB" id="M1V4C4"/>
<dbReference type="GO" id="GO:0005886">
    <property type="term" value="C:plasma membrane"/>
    <property type="evidence" value="ECO:0007669"/>
    <property type="project" value="TreeGrafter"/>
</dbReference>
<keyword evidence="3 7" id="KW-0812">Transmembrane</keyword>
<dbReference type="NCBIfam" id="TIGR00813">
    <property type="entry name" value="sss"/>
    <property type="match status" value="1"/>
</dbReference>
<comment type="similarity">
    <text evidence="2 6">Belongs to the sodium:solute symporter (SSF) (TC 2.A.21) family.</text>
</comment>
<gene>
    <name evidence="8" type="ORF">CYME_CME012C</name>
</gene>
<reference evidence="8 9" key="1">
    <citation type="journal article" date="2004" name="Nature">
        <title>Genome sequence of the ultrasmall unicellular red alga Cyanidioschyzon merolae 10D.</title>
        <authorList>
            <person name="Matsuzaki M."/>
            <person name="Misumi O."/>
            <person name="Shin-i T."/>
            <person name="Maruyama S."/>
            <person name="Takahara M."/>
            <person name="Miyagishima S."/>
            <person name="Mori T."/>
            <person name="Nishida K."/>
            <person name="Yagisawa F."/>
            <person name="Nishida K."/>
            <person name="Yoshida Y."/>
            <person name="Nishimura Y."/>
            <person name="Nakao S."/>
            <person name="Kobayashi T."/>
            <person name="Momoyama Y."/>
            <person name="Higashiyama T."/>
            <person name="Minoda A."/>
            <person name="Sano M."/>
            <person name="Nomoto H."/>
            <person name="Oishi K."/>
            <person name="Hayashi H."/>
            <person name="Ohta F."/>
            <person name="Nishizaka S."/>
            <person name="Haga S."/>
            <person name="Miura S."/>
            <person name="Morishita T."/>
            <person name="Kabeya Y."/>
            <person name="Terasawa K."/>
            <person name="Suzuki Y."/>
            <person name="Ishii Y."/>
            <person name="Asakawa S."/>
            <person name="Takano H."/>
            <person name="Ohta N."/>
            <person name="Kuroiwa H."/>
            <person name="Tanaka K."/>
            <person name="Shimizu N."/>
            <person name="Sugano S."/>
            <person name="Sato N."/>
            <person name="Nozaki H."/>
            <person name="Ogasawara N."/>
            <person name="Kohara Y."/>
            <person name="Kuroiwa T."/>
        </authorList>
    </citation>
    <scope>NUCLEOTIDE SEQUENCE [LARGE SCALE GENOMIC DNA]</scope>
    <source>
        <strain evidence="8 9">10D</strain>
    </source>
</reference>
<dbReference type="KEGG" id="cme:CYME_CME012C"/>
<evidence type="ECO:0000256" key="4">
    <source>
        <dbReference type="ARBA" id="ARBA00022989"/>
    </source>
</evidence>
<feature type="transmembrane region" description="Helical" evidence="7">
    <location>
        <begin position="494"/>
        <end position="516"/>
    </location>
</feature>
<dbReference type="InterPro" id="IPR001734">
    <property type="entry name" value="Na/solute_symporter"/>
</dbReference>
<dbReference type="RefSeq" id="XP_005535536.1">
    <property type="nucleotide sequence ID" value="XM_005535479.1"/>
</dbReference>
<evidence type="ECO:0000256" key="1">
    <source>
        <dbReference type="ARBA" id="ARBA00004141"/>
    </source>
</evidence>
<dbReference type="HOGENOM" id="CLU_018808_9_3_1"/>
<dbReference type="Proteomes" id="UP000007014">
    <property type="component" value="Chromosome 5"/>
</dbReference>
<name>M1V4C4_CYAM1</name>
<dbReference type="CDD" id="cd10329">
    <property type="entry name" value="SLC5sbd_SGLT1-like"/>
    <property type="match status" value="1"/>
</dbReference>
<dbReference type="Gene3D" id="1.20.1730.10">
    <property type="entry name" value="Sodium/glucose cotransporter"/>
    <property type="match status" value="1"/>
</dbReference>
<dbReference type="InterPro" id="IPR038377">
    <property type="entry name" value="Na/Glc_symporter_sf"/>
</dbReference>
<keyword evidence="9" id="KW-1185">Reference proteome</keyword>
<feature type="transmembrane region" description="Helical" evidence="7">
    <location>
        <begin position="141"/>
        <end position="166"/>
    </location>
</feature>
<feature type="transmembrane region" description="Helical" evidence="7">
    <location>
        <begin position="100"/>
        <end position="120"/>
    </location>
</feature>